<reference evidence="1 2" key="1">
    <citation type="journal article" date="2012" name="J. Bacteriol.">
        <title>Draft Genome Sequence of the Soil Bacterium Burkholderia terrae Strain BS001, Which Interacts with Fungal Surface Structures.</title>
        <authorList>
            <person name="Nazir R."/>
            <person name="Hansen M.A."/>
            <person name="Sorensen S."/>
            <person name="van Elsas J.D."/>
        </authorList>
    </citation>
    <scope>NUCLEOTIDE SEQUENCE [LARGE SCALE GENOMIC DNA]</scope>
    <source>
        <strain evidence="1 2">BS001</strain>
    </source>
</reference>
<comment type="caution">
    <text evidence="1">The sequence shown here is derived from an EMBL/GenBank/DDBJ whole genome shotgun (WGS) entry which is preliminary data.</text>
</comment>
<gene>
    <name evidence="1" type="ORF">WQE_03342</name>
</gene>
<protein>
    <submittedName>
        <fullName evidence="1">Uncharacterized protein</fullName>
    </submittedName>
</protein>
<proteinExistence type="predicted"/>
<keyword evidence="2" id="KW-1185">Reference proteome</keyword>
<organism evidence="1 2">
    <name type="scientific">Paraburkholderia hospita</name>
    <dbReference type="NCBI Taxonomy" id="169430"/>
    <lineage>
        <taxon>Bacteria</taxon>
        <taxon>Pseudomonadati</taxon>
        <taxon>Pseudomonadota</taxon>
        <taxon>Betaproteobacteria</taxon>
        <taxon>Burkholderiales</taxon>
        <taxon>Burkholderiaceae</taxon>
        <taxon>Paraburkholderia</taxon>
    </lineage>
</organism>
<dbReference type="Proteomes" id="UP000004980">
    <property type="component" value="Unassembled WGS sequence"/>
</dbReference>
<sequence>MTLARRKPLNGIAQTVQRSRASFHHASSQKPHSARCDILPHNAHGFGNAQRASAGSFEMDRCATSMNRS</sequence>
<dbReference type="EMBL" id="AKAU01000022">
    <property type="protein sequence ID" value="EIN02449.1"/>
    <property type="molecule type" value="Genomic_DNA"/>
</dbReference>
<name>A0ABN0FUQ2_9BURK</name>
<evidence type="ECO:0000313" key="2">
    <source>
        <dbReference type="Proteomes" id="UP000004980"/>
    </source>
</evidence>
<evidence type="ECO:0000313" key="1">
    <source>
        <dbReference type="EMBL" id="EIN02449.1"/>
    </source>
</evidence>
<accession>A0ABN0FUQ2</accession>